<dbReference type="InterPro" id="IPR007891">
    <property type="entry name" value="CHASE3"/>
</dbReference>
<gene>
    <name evidence="3" type="ORF">CDN99_19625</name>
</gene>
<dbReference type="PANTHER" id="PTHR46663:SF2">
    <property type="entry name" value="GGDEF DOMAIN-CONTAINING PROTEIN"/>
    <property type="match status" value="1"/>
</dbReference>
<dbReference type="EMBL" id="NIOF01000010">
    <property type="protein sequence ID" value="OWQ86917.1"/>
    <property type="molecule type" value="Genomic_DNA"/>
</dbReference>
<dbReference type="AlphaFoldDB" id="A0A246J2T7"/>
<feature type="transmembrane region" description="Helical" evidence="1">
    <location>
        <begin position="192"/>
        <end position="215"/>
    </location>
</feature>
<sequence length="394" mass="43219">MGPLANPILRRIARVLRLSQAVAFAVVLAAAVALIAKAREYEDAIDQVEHTYAVLDQINQVRVTLLRGGVTLRNMALSPWSIPSSRLRTSIADANEATDQLIRLVKDNPRQSALAASVESEASVITDWYLECVTFAESYEFSDLHAAIEPHIATDGSRKLRALLDDMHAAEQALLAARQLRLSRELTTLKRWSIGLVGGFLAFMLWSVAYTTGLVRLGERNMVELTTRAETDPLTGLANRRALDRASLRLGNRAMSVVVFDLDKFKPVNDRHGHGVGDEVLKIVAGRLRRESRDGDVLARVGGDEFVLVFPDIADPSRMAQIAKRIETALSLPMDVDGLRIVIGASIGFATSDGTRDLQGLIDEADQMSYDVKKRRALSFASAGIARLSQHGDR</sequence>
<keyword evidence="4" id="KW-1185">Reference proteome</keyword>
<dbReference type="InterPro" id="IPR029787">
    <property type="entry name" value="Nucleotide_cyclase"/>
</dbReference>
<comment type="caution">
    <text evidence="3">The sequence shown here is derived from an EMBL/GenBank/DDBJ whole genome shotgun (WGS) entry which is preliminary data.</text>
</comment>
<dbReference type="Proteomes" id="UP000197468">
    <property type="component" value="Unassembled WGS sequence"/>
</dbReference>
<proteinExistence type="predicted"/>
<reference evidence="3 4" key="1">
    <citation type="journal article" date="2008" name="Int. J. Syst. Evol. Microbiol.">
        <title>Description of Roseateles aquatilis sp. nov. and Roseateles terrae sp. nov., in the class Betaproteobacteria, and emended description of the genus Roseateles.</title>
        <authorList>
            <person name="Gomila M."/>
            <person name="Bowien B."/>
            <person name="Falsen E."/>
            <person name="Moore E.R."/>
            <person name="Lalucat J."/>
        </authorList>
    </citation>
    <scope>NUCLEOTIDE SEQUENCE [LARGE SCALE GENOMIC DNA]</scope>
    <source>
        <strain evidence="3 4">CCUG 48205</strain>
    </source>
</reference>
<dbReference type="RefSeq" id="WP_088386585.1">
    <property type="nucleotide sequence ID" value="NZ_NIOF01000010.1"/>
</dbReference>
<dbReference type="InterPro" id="IPR043128">
    <property type="entry name" value="Rev_trsase/Diguanyl_cyclase"/>
</dbReference>
<dbReference type="PANTHER" id="PTHR46663">
    <property type="entry name" value="DIGUANYLATE CYCLASE DGCT-RELATED"/>
    <property type="match status" value="1"/>
</dbReference>
<keyword evidence="1" id="KW-1133">Transmembrane helix</keyword>
<dbReference type="NCBIfam" id="TIGR00254">
    <property type="entry name" value="GGDEF"/>
    <property type="match status" value="1"/>
</dbReference>
<dbReference type="InterPro" id="IPR052163">
    <property type="entry name" value="DGC-Regulatory_Protein"/>
</dbReference>
<dbReference type="SUPFAM" id="SSF55073">
    <property type="entry name" value="Nucleotide cyclase"/>
    <property type="match status" value="1"/>
</dbReference>
<organism evidence="3 4">
    <name type="scientific">Roseateles aquatilis</name>
    <dbReference type="NCBI Taxonomy" id="431061"/>
    <lineage>
        <taxon>Bacteria</taxon>
        <taxon>Pseudomonadati</taxon>
        <taxon>Pseudomonadota</taxon>
        <taxon>Betaproteobacteria</taxon>
        <taxon>Burkholderiales</taxon>
        <taxon>Sphaerotilaceae</taxon>
        <taxon>Roseateles</taxon>
    </lineage>
</organism>
<name>A0A246J2T7_9BURK</name>
<dbReference type="Gene3D" id="3.30.70.270">
    <property type="match status" value="1"/>
</dbReference>
<protein>
    <recommendedName>
        <fullName evidence="2">GGDEF domain-containing protein</fullName>
    </recommendedName>
</protein>
<dbReference type="SMART" id="SM00267">
    <property type="entry name" value="GGDEF"/>
    <property type="match status" value="1"/>
</dbReference>
<dbReference type="Pfam" id="PF05227">
    <property type="entry name" value="CHASE3"/>
    <property type="match status" value="1"/>
</dbReference>
<feature type="domain" description="GGDEF" evidence="2">
    <location>
        <begin position="253"/>
        <end position="383"/>
    </location>
</feature>
<evidence type="ECO:0000313" key="4">
    <source>
        <dbReference type="Proteomes" id="UP000197468"/>
    </source>
</evidence>
<keyword evidence="1" id="KW-0472">Membrane</keyword>
<evidence type="ECO:0000256" key="1">
    <source>
        <dbReference type="SAM" id="Phobius"/>
    </source>
</evidence>
<dbReference type="Pfam" id="PF00990">
    <property type="entry name" value="GGDEF"/>
    <property type="match status" value="1"/>
</dbReference>
<keyword evidence="1" id="KW-0812">Transmembrane</keyword>
<accession>A0A246J2T7</accession>
<evidence type="ECO:0000259" key="2">
    <source>
        <dbReference type="PROSITE" id="PS50887"/>
    </source>
</evidence>
<evidence type="ECO:0000313" key="3">
    <source>
        <dbReference type="EMBL" id="OWQ86917.1"/>
    </source>
</evidence>
<dbReference type="CDD" id="cd01949">
    <property type="entry name" value="GGDEF"/>
    <property type="match status" value="1"/>
</dbReference>
<dbReference type="InterPro" id="IPR000160">
    <property type="entry name" value="GGDEF_dom"/>
</dbReference>
<dbReference type="OrthoDB" id="9813903at2"/>
<dbReference type="PROSITE" id="PS50887">
    <property type="entry name" value="GGDEF"/>
    <property type="match status" value="1"/>
</dbReference>